<dbReference type="InterPro" id="IPR036938">
    <property type="entry name" value="PAP2/HPO_sf"/>
</dbReference>
<dbReference type="PANTHER" id="PTHR34599">
    <property type="entry name" value="PEROXIDASE-RELATED"/>
    <property type="match status" value="1"/>
</dbReference>
<evidence type="ECO:0000259" key="2">
    <source>
        <dbReference type="Pfam" id="PF01569"/>
    </source>
</evidence>
<keyword evidence="4" id="KW-1185">Reference proteome</keyword>
<dbReference type="Proteomes" id="UP001319200">
    <property type="component" value="Unassembled WGS sequence"/>
</dbReference>
<dbReference type="Gene3D" id="1.10.606.20">
    <property type="match status" value="1"/>
</dbReference>
<accession>A0AAP2DK76</accession>
<evidence type="ECO:0000313" key="4">
    <source>
        <dbReference type="Proteomes" id="UP001319200"/>
    </source>
</evidence>
<gene>
    <name evidence="3" type="ORF">KK083_08295</name>
</gene>
<comment type="caution">
    <text evidence="3">The sequence shown here is derived from an EMBL/GenBank/DDBJ whole genome shotgun (WGS) entry which is preliminary data.</text>
</comment>
<proteinExistence type="predicted"/>
<dbReference type="PANTHER" id="PTHR34599:SF1">
    <property type="entry name" value="PHOSPHATIDIC ACID PHOSPHATASE TYPE 2_HALOPEROXIDASE DOMAIN-CONTAINING PROTEIN"/>
    <property type="match status" value="1"/>
</dbReference>
<feature type="chain" id="PRO_5042891451" evidence="1">
    <location>
        <begin position="19"/>
        <end position="448"/>
    </location>
</feature>
<dbReference type="RefSeq" id="WP_254162381.1">
    <property type="nucleotide sequence ID" value="NZ_JAHESF010000006.1"/>
</dbReference>
<feature type="signal peptide" evidence="1">
    <location>
        <begin position="1"/>
        <end position="18"/>
    </location>
</feature>
<evidence type="ECO:0000256" key="1">
    <source>
        <dbReference type="SAM" id="SignalP"/>
    </source>
</evidence>
<dbReference type="CDD" id="cd03398">
    <property type="entry name" value="PAP2_haloperoxidase"/>
    <property type="match status" value="1"/>
</dbReference>
<dbReference type="InterPro" id="IPR000326">
    <property type="entry name" value="PAP2/HPO"/>
</dbReference>
<reference evidence="3 4" key="1">
    <citation type="submission" date="2021-05" db="EMBL/GenBank/DDBJ databases">
        <title>A Polyphasic approach of four new species of the genus Ohtaekwangia: Ohtaekwangia histidinii sp. nov., Ohtaekwangia cretensis sp. nov., Ohtaekwangia indiensis sp. nov., Ohtaekwangia reichenbachii sp. nov. from diverse environment.</title>
        <authorList>
            <person name="Octaviana S."/>
        </authorList>
    </citation>
    <scope>NUCLEOTIDE SEQUENCE [LARGE SCALE GENOMIC DNA]</scope>
    <source>
        <strain evidence="3 4">PWU4</strain>
    </source>
</reference>
<protein>
    <submittedName>
        <fullName evidence="3">Vanadium-dependent haloperoxidase</fullName>
    </submittedName>
</protein>
<feature type="domain" description="Phosphatidic acid phosphatase type 2/haloperoxidase" evidence="2">
    <location>
        <begin position="312"/>
        <end position="440"/>
    </location>
</feature>
<keyword evidence="1" id="KW-0732">Signal</keyword>
<dbReference type="AlphaFoldDB" id="A0AAP2DK76"/>
<name>A0AAP2DK76_9BACT</name>
<dbReference type="EMBL" id="JAHESF010000006">
    <property type="protein sequence ID" value="MBT1696868.1"/>
    <property type="molecule type" value="Genomic_DNA"/>
</dbReference>
<evidence type="ECO:0000313" key="3">
    <source>
        <dbReference type="EMBL" id="MBT1696868.1"/>
    </source>
</evidence>
<dbReference type="PROSITE" id="PS51257">
    <property type="entry name" value="PROKAR_LIPOPROTEIN"/>
    <property type="match status" value="1"/>
</dbReference>
<dbReference type="InterPro" id="IPR052559">
    <property type="entry name" value="V-haloperoxidase"/>
</dbReference>
<dbReference type="SUPFAM" id="SSF48317">
    <property type="entry name" value="Acid phosphatase/Vanadium-dependent haloperoxidase"/>
    <property type="match status" value="1"/>
</dbReference>
<dbReference type="Pfam" id="PF01569">
    <property type="entry name" value="PAP2"/>
    <property type="match status" value="1"/>
</dbReference>
<organism evidence="3 4">
    <name type="scientific">Chryseosolibacter histidini</name>
    <dbReference type="NCBI Taxonomy" id="2782349"/>
    <lineage>
        <taxon>Bacteria</taxon>
        <taxon>Pseudomonadati</taxon>
        <taxon>Bacteroidota</taxon>
        <taxon>Cytophagia</taxon>
        <taxon>Cytophagales</taxon>
        <taxon>Chryseotaleaceae</taxon>
        <taxon>Chryseosolibacter</taxon>
    </lineage>
</organism>
<sequence>MKNTVKFLVLSFFAFSCASTEKVNWETKAHDPEFVHRAVKQVTDVIVHDIFSPPVASRIYAYMSIAGYEVAIHGDAKYASLAGQVNGLEGVPQPEAGQQYCFPLATAQAILKVGRTLVFSEDKMDAFYNNMMQEFKDAGIPKDVFERSVAYGTAVADHVIAWSGKDNYKQSRSFPKYSIEDSPATWKPTPPAYMDAVEPHWNKIRPFAIDSARQFMPAPPTSFSIDRKSQFFKEADEVYQMGKGLTDEQRQIASFWDCNPFVMNVKGHVMFATKKISPGGHWMNITRVACKQVNASYVQATEAYALVAISLVDGFISCWDEKYRSRVIRPETYINQYIDEDWTPLLQTPPFPEYTSGHSVISGASAITLTSLFGENFAFTDSTEIEFGLSVRSFKSFEQAAEEAAISRMYGGIHYRPAVQNGMLEGRALGNYIVRKLKTRRKELADAH</sequence>